<feature type="compositionally biased region" description="Basic and acidic residues" evidence="1">
    <location>
        <begin position="165"/>
        <end position="174"/>
    </location>
</feature>
<feature type="region of interest" description="Disordered" evidence="1">
    <location>
        <begin position="152"/>
        <end position="174"/>
    </location>
</feature>
<evidence type="ECO:0000313" key="3">
    <source>
        <dbReference type="Proteomes" id="UP001443563"/>
    </source>
</evidence>
<protein>
    <recommendedName>
        <fullName evidence="4">Secreted protein</fullName>
    </recommendedName>
</protein>
<proteinExistence type="predicted"/>
<name>A0ABR3E558_9TRYP</name>
<dbReference type="EMBL" id="JBAMZM010000027">
    <property type="protein sequence ID" value="KAL0503156.1"/>
    <property type="molecule type" value="Genomic_DNA"/>
</dbReference>
<accession>A0ABR3E558</accession>
<reference evidence="2 3" key="1">
    <citation type="submission" date="2024-02" db="EMBL/GenBank/DDBJ databases">
        <title>FIRST GENOME SEQUENCES OF Leishmania (Viannia) shawi, Leishmania (Viannia) lindenbergi AND Leishmania (Viannia) utingensis.</title>
        <authorList>
            <person name="Resadore F."/>
            <person name="Custodio M.G.F."/>
            <person name="Boite M.C."/>
            <person name="Cupolillo E."/>
            <person name="Ferreira G.E.M."/>
        </authorList>
    </citation>
    <scope>NUCLEOTIDE SEQUENCE [LARGE SCALE GENOMIC DNA]</scope>
    <source>
        <strain evidence="2 3">MCEB/BR/1984/M8408</strain>
    </source>
</reference>
<gene>
    <name evidence="2" type="ORF">Q4I29_004527</name>
</gene>
<comment type="caution">
    <text evidence="2">The sequence shown here is derived from an EMBL/GenBank/DDBJ whole genome shotgun (WGS) entry which is preliminary data.</text>
</comment>
<dbReference type="Proteomes" id="UP001443563">
    <property type="component" value="Unassembled WGS sequence"/>
</dbReference>
<evidence type="ECO:0000313" key="2">
    <source>
        <dbReference type="EMBL" id="KAL0503156.1"/>
    </source>
</evidence>
<sequence>MCLPLLCRCCLLPTPDSMHCASLTPKRHHRHLSPFLPSCRPVRPPPQSAWDDVPLRVSSPRLFDSPFALPRGNLVAAAVICVRGYHCFVSLPKLGESRRCRRWCHFIRASQGVRGPALPCQCAPRHTTLVDTVAWLRPYPTPIVDHTRSHTRRRINTGAPTHTHINRDSETGHN</sequence>
<evidence type="ECO:0000256" key="1">
    <source>
        <dbReference type="SAM" id="MobiDB-lite"/>
    </source>
</evidence>
<evidence type="ECO:0008006" key="4">
    <source>
        <dbReference type="Google" id="ProtNLM"/>
    </source>
</evidence>
<keyword evidence="3" id="KW-1185">Reference proteome</keyword>
<organism evidence="2 3">
    <name type="scientific">Leishmania shawi</name>
    <dbReference type="NCBI Taxonomy" id="5680"/>
    <lineage>
        <taxon>Eukaryota</taxon>
        <taxon>Discoba</taxon>
        <taxon>Euglenozoa</taxon>
        <taxon>Kinetoplastea</taxon>
        <taxon>Metakinetoplastina</taxon>
        <taxon>Trypanosomatida</taxon>
        <taxon>Trypanosomatidae</taxon>
        <taxon>Leishmaniinae</taxon>
        <taxon>Leishmania</taxon>
        <taxon>Leishmania guyanensis species complex</taxon>
    </lineage>
</organism>